<reference evidence="3" key="2">
    <citation type="submission" date="2012-05" db="EMBL/GenBank/DDBJ databases">
        <title>The Genome Annotation of Fusarium oxysporum Cotton.</title>
        <authorList>
            <consortium name="The Broad Institute Genomics Platform"/>
            <person name="Ma L.-J."/>
            <person name="Corby-Kistler H."/>
            <person name="Broz K."/>
            <person name="Gale L.R."/>
            <person name="Jonkers W."/>
            <person name="O'Donnell K."/>
            <person name="Ploetz R."/>
            <person name="Steinberg C."/>
            <person name="Schwartz D.C."/>
            <person name="VanEtten H."/>
            <person name="Zhou S."/>
            <person name="Young S.K."/>
            <person name="Zeng Q."/>
            <person name="Gargeya S."/>
            <person name="Fitzgerald M."/>
            <person name="Abouelleil A."/>
            <person name="Alvarado L."/>
            <person name="Chapman S.B."/>
            <person name="Gainer-Dewar J."/>
            <person name="Goldberg J."/>
            <person name="Griggs A."/>
            <person name="Gujja S."/>
            <person name="Hansen M."/>
            <person name="Howarth C."/>
            <person name="Imamovic A."/>
            <person name="Ireland A."/>
            <person name="Larimer J."/>
            <person name="McCowan C."/>
            <person name="Murphy C."/>
            <person name="Pearson M."/>
            <person name="Poon T.W."/>
            <person name="Priest M."/>
            <person name="Roberts A."/>
            <person name="Saif S."/>
            <person name="Shea T."/>
            <person name="Sykes S."/>
            <person name="Wortman J."/>
            <person name="Nusbaum C."/>
            <person name="Birren B."/>
        </authorList>
    </citation>
    <scope>NUCLEOTIDE SEQUENCE</scope>
    <source>
        <strain evidence="3">25433</strain>
    </source>
</reference>
<keyword evidence="1" id="KW-0677">Repeat</keyword>
<dbReference type="Pfam" id="PF24883">
    <property type="entry name" value="NPHP3_N"/>
    <property type="match status" value="1"/>
</dbReference>
<dbReference type="Proteomes" id="UP000030701">
    <property type="component" value="Unassembled WGS sequence"/>
</dbReference>
<dbReference type="HOGENOM" id="CLU_2399764_0_0_1"/>
<dbReference type="EMBL" id="JH657982">
    <property type="protein sequence ID" value="EXM17763.1"/>
    <property type="molecule type" value="Genomic_DNA"/>
</dbReference>
<feature type="domain" description="Nephrocystin 3-like N-terminal" evidence="2">
    <location>
        <begin position="8"/>
        <end position="52"/>
    </location>
</feature>
<sequence>MISDSSNRVPEGTTIIIDALDECTKDNKKLLDLIVDFCGNKKSQVRWIVSSRNWVEFQDAFMKKTIASQRVIVSLEDNKEVKESIKNAVDAFI</sequence>
<name>X0KVZ3_FUSOX</name>
<dbReference type="AlphaFoldDB" id="X0KVZ3"/>
<accession>X0KVZ3</accession>
<dbReference type="InterPro" id="IPR056884">
    <property type="entry name" value="NPHP3-like_N"/>
</dbReference>
<organism evidence="3">
    <name type="scientific">Fusarium oxysporum f. sp. vasinfectum 25433</name>
    <dbReference type="NCBI Taxonomy" id="1089449"/>
    <lineage>
        <taxon>Eukaryota</taxon>
        <taxon>Fungi</taxon>
        <taxon>Dikarya</taxon>
        <taxon>Ascomycota</taxon>
        <taxon>Pezizomycotina</taxon>
        <taxon>Sordariomycetes</taxon>
        <taxon>Hypocreomycetidae</taxon>
        <taxon>Hypocreales</taxon>
        <taxon>Nectriaceae</taxon>
        <taxon>Fusarium</taxon>
        <taxon>Fusarium oxysporum species complex</taxon>
    </lineage>
</organism>
<evidence type="ECO:0000256" key="1">
    <source>
        <dbReference type="ARBA" id="ARBA00022737"/>
    </source>
</evidence>
<evidence type="ECO:0000313" key="3">
    <source>
        <dbReference type="EMBL" id="EXM17763.1"/>
    </source>
</evidence>
<protein>
    <recommendedName>
        <fullName evidence="2">Nephrocystin 3-like N-terminal domain-containing protein</fullName>
    </recommendedName>
</protein>
<evidence type="ECO:0000259" key="2">
    <source>
        <dbReference type="Pfam" id="PF24883"/>
    </source>
</evidence>
<proteinExistence type="predicted"/>
<reference evidence="3" key="1">
    <citation type="submission" date="2011-11" db="EMBL/GenBank/DDBJ databases">
        <title>The Genome Sequence of Fusarium oxysporum Cotton.</title>
        <authorList>
            <consortium name="The Broad Institute Genome Sequencing Platform"/>
            <person name="Ma L.-J."/>
            <person name="Gale L.R."/>
            <person name="Schwartz D.C."/>
            <person name="Zhou S."/>
            <person name="Corby-Kistler H."/>
            <person name="Young S.K."/>
            <person name="Zeng Q."/>
            <person name="Gargeya S."/>
            <person name="Fitzgerald M."/>
            <person name="Haas B."/>
            <person name="Abouelleil A."/>
            <person name="Alvarado L."/>
            <person name="Arachchi H.M."/>
            <person name="Berlin A."/>
            <person name="Brown A."/>
            <person name="Chapman S.B."/>
            <person name="Chen Z."/>
            <person name="Dunbar C."/>
            <person name="Freedman E."/>
            <person name="Gearin G."/>
            <person name="Goldberg J."/>
            <person name="Griggs A."/>
            <person name="Gujja S."/>
            <person name="Heiman D."/>
            <person name="Howarth C."/>
            <person name="Larson L."/>
            <person name="Lui A."/>
            <person name="MacDonald P.J.P."/>
            <person name="Montmayeur A."/>
            <person name="Murphy C."/>
            <person name="Neiman D."/>
            <person name="Pearson M."/>
            <person name="Priest M."/>
            <person name="Roberts A."/>
            <person name="Saif S."/>
            <person name="Shea T."/>
            <person name="Shenoy N."/>
            <person name="Sisk P."/>
            <person name="Stolte C."/>
            <person name="Sykes S."/>
            <person name="Wortman J."/>
            <person name="Nusbaum C."/>
            <person name="Birren B."/>
        </authorList>
    </citation>
    <scope>NUCLEOTIDE SEQUENCE [LARGE SCALE GENOMIC DNA]</scope>
    <source>
        <strain evidence="3">25433</strain>
    </source>
</reference>
<gene>
    <name evidence="3" type="ORF">FOTG_14137</name>
</gene>